<name>A0ABP9YC85_9FUNG</name>
<proteinExistence type="predicted"/>
<dbReference type="Proteomes" id="UP001476247">
    <property type="component" value="Unassembled WGS sequence"/>
</dbReference>
<reference evidence="2 3" key="1">
    <citation type="submission" date="2024-04" db="EMBL/GenBank/DDBJ databases">
        <title>genome sequences of Mucor flavus KT1a and Helicostylum pulchrum KT1b strains isolation_sourced from the surface of a dry-aged beef.</title>
        <authorList>
            <person name="Toyotome T."/>
            <person name="Hosono M."/>
            <person name="Torimaru M."/>
            <person name="Fukuda K."/>
            <person name="Mikami N."/>
        </authorList>
    </citation>
    <scope>NUCLEOTIDE SEQUENCE [LARGE SCALE GENOMIC DNA]</scope>
    <source>
        <strain evidence="2 3">KT1b</strain>
    </source>
</reference>
<sequence>MLDLPSEIFRTIFQYLEKKDLQTCYFVCKSWYSIAIPLDWKEVMLTGSRISLVKSHLKDPNYRQYFKYSYLIVKLSIKDGFSSFQFSKPELLALLKHLPNLEDVDIRFTCRADEYIRFLLDADMPRINKINTGCFYGRFNSRFHYDVLFLVYYRFRDTITSVDLFYDKSIIRFNSQHINILHSLTEFEKLTELNFQNKYDIDLTPFQVQHKCPNLKRLRFDSDFPISESTMLRLLDNNSRTNLNVFASLSHLDLRLPSLSATYTRYLVDYFPNQLLDFCIIISNQTMFNWIDSVGIEVALLFMGKVGSIKEANVDFETSYRFEELDFEETKTTIFFKLLNEFRRTRETYCKASFRGYNSNPVDAGAGYSFRYTCNDRLLIAYDIYDTFFPPLDLPDKTSSVIGPEIFNTLEFYISGVGDEVVLPTLDYSLTNCPRLQSFTLTGNKGHFEDLGFHLHCGNSQDIISSDGTNSDINYLKIEYINHVQAYFDVATAHLHNIEAISLEPYEWGSTDNDLVLNLTGFNKLKTFKYIARIDEPENNDYDFILFKYTNGEEHHYYLDDEKRSNLQVDYSQIFDTPSLTIYCDASVTFDFLQE</sequence>
<evidence type="ECO:0000313" key="2">
    <source>
        <dbReference type="EMBL" id="GAA5804570.1"/>
    </source>
</evidence>
<dbReference type="InterPro" id="IPR032675">
    <property type="entry name" value="LRR_dom_sf"/>
</dbReference>
<dbReference type="PROSITE" id="PS50181">
    <property type="entry name" value="FBOX"/>
    <property type="match status" value="1"/>
</dbReference>
<dbReference type="Pfam" id="PF12937">
    <property type="entry name" value="F-box-like"/>
    <property type="match status" value="1"/>
</dbReference>
<dbReference type="SUPFAM" id="SSF81383">
    <property type="entry name" value="F-box domain"/>
    <property type="match status" value="1"/>
</dbReference>
<keyword evidence="3" id="KW-1185">Reference proteome</keyword>
<accession>A0ABP9YC85</accession>
<gene>
    <name evidence="2" type="ORF">HPULCUR_010071</name>
</gene>
<evidence type="ECO:0000313" key="3">
    <source>
        <dbReference type="Proteomes" id="UP001476247"/>
    </source>
</evidence>
<dbReference type="Gene3D" id="3.80.10.10">
    <property type="entry name" value="Ribonuclease Inhibitor"/>
    <property type="match status" value="1"/>
</dbReference>
<dbReference type="InterPro" id="IPR001810">
    <property type="entry name" value="F-box_dom"/>
</dbReference>
<evidence type="ECO:0000259" key="1">
    <source>
        <dbReference type="PROSITE" id="PS50181"/>
    </source>
</evidence>
<protein>
    <recommendedName>
        <fullName evidence="1">F-box domain-containing protein</fullName>
    </recommendedName>
</protein>
<dbReference type="Gene3D" id="1.20.1280.50">
    <property type="match status" value="1"/>
</dbReference>
<dbReference type="EMBL" id="BAABUJ010000036">
    <property type="protein sequence ID" value="GAA5804570.1"/>
    <property type="molecule type" value="Genomic_DNA"/>
</dbReference>
<comment type="caution">
    <text evidence="2">The sequence shown here is derived from an EMBL/GenBank/DDBJ whole genome shotgun (WGS) entry which is preliminary data.</text>
</comment>
<dbReference type="InterPro" id="IPR036047">
    <property type="entry name" value="F-box-like_dom_sf"/>
</dbReference>
<feature type="domain" description="F-box" evidence="1">
    <location>
        <begin position="1"/>
        <end position="43"/>
    </location>
</feature>
<organism evidence="2 3">
    <name type="scientific">Helicostylum pulchrum</name>
    <dbReference type="NCBI Taxonomy" id="562976"/>
    <lineage>
        <taxon>Eukaryota</taxon>
        <taxon>Fungi</taxon>
        <taxon>Fungi incertae sedis</taxon>
        <taxon>Mucoromycota</taxon>
        <taxon>Mucoromycotina</taxon>
        <taxon>Mucoromycetes</taxon>
        <taxon>Mucorales</taxon>
        <taxon>Mucorineae</taxon>
        <taxon>Mucoraceae</taxon>
        <taxon>Helicostylum</taxon>
    </lineage>
</organism>